<dbReference type="KEGG" id="eaj:Q3M24_07520"/>
<sequence length="66" mass="7437">MMSGCRGRKWRCSAVEPFSPATERLLSPYGFCLLQTPFLLLQGDFCRFGKGFSRYSGGQYIDEVAC</sequence>
<dbReference type="AlphaFoldDB" id="A0AAU8M0G1"/>
<accession>A0AAU8M0G1</accession>
<name>A0AAU8M0G1_9BACT</name>
<protein>
    <submittedName>
        <fullName evidence="1">Uncharacterized protein</fullName>
    </submittedName>
</protein>
<reference evidence="1" key="1">
    <citation type="journal article" date="2024" name="Syst. Appl. Microbiol.">
        <title>First single-strain enrichments of Electrothrix cable bacteria, description of E. aestuarii sp. nov. and E. rattekaaiensis sp. nov., and proposal of a cable bacteria taxonomy following the rules of the SeqCode.</title>
        <authorList>
            <person name="Plum-Jensen L.E."/>
            <person name="Schramm A."/>
            <person name="Marshall I.P.G."/>
        </authorList>
    </citation>
    <scope>NUCLEOTIDE SEQUENCE</scope>
    <source>
        <strain evidence="1">Rat1</strain>
    </source>
</reference>
<reference evidence="1" key="2">
    <citation type="submission" date="2024-06" db="EMBL/GenBank/DDBJ databases">
        <authorList>
            <person name="Plum-Jensen L.E."/>
            <person name="Schramm A."/>
            <person name="Marshall I.P.G."/>
        </authorList>
    </citation>
    <scope>NUCLEOTIDE SEQUENCE</scope>
    <source>
        <strain evidence="1">Rat1</strain>
    </source>
</reference>
<gene>
    <name evidence="1" type="ORF">Q3M24_07520</name>
</gene>
<proteinExistence type="predicted"/>
<organism evidence="1">
    <name type="scientific">Candidatus Electrothrix aestuarii</name>
    <dbReference type="NCBI Taxonomy" id="3062594"/>
    <lineage>
        <taxon>Bacteria</taxon>
        <taxon>Pseudomonadati</taxon>
        <taxon>Thermodesulfobacteriota</taxon>
        <taxon>Desulfobulbia</taxon>
        <taxon>Desulfobulbales</taxon>
        <taxon>Desulfobulbaceae</taxon>
        <taxon>Candidatus Electrothrix</taxon>
    </lineage>
</organism>
<evidence type="ECO:0000313" key="1">
    <source>
        <dbReference type="EMBL" id="XCN74584.1"/>
    </source>
</evidence>
<dbReference type="EMBL" id="CP159373">
    <property type="protein sequence ID" value="XCN74584.1"/>
    <property type="molecule type" value="Genomic_DNA"/>
</dbReference>